<dbReference type="InterPro" id="IPR001179">
    <property type="entry name" value="PPIase_FKBP_dom"/>
</dbReference>
<dbReference type="Gene3D" id="3.10.50.40">
    <property type="match status" value="1"/>
</dbReference>
<dbReference type="EMBL" id="WTYV01000005">
    <property type="protein sequence ID" value="MXO72684.1"/>
    <property type="molecule type" value="Genomic_DNA"/>
</dbReference>
<evidence type="ECO:0000256" key="3">
    <source>
        <dbReference type="ARBA" id="ARBA00023110"/>
    </source>
</evidence>
<dbReference type="PANTHER" id="PTHR43811">
    <property type="entry name" value="FKBP-TYPE PEPTIDYL-PROLYL CIS-TRANS ISOMERASE FKPA"/>
    <property type="match status" value="1"/>
</dbReference>
<sequence>MRKFIAVLTAFAGATPAMAQEARDITQDSAWANDQLSALYALTPEDGWYVLDGGVRMRRTAGDGTGPAPTVRDTVTVNYTGRLTTGEVFDSTRGRRPATFPLGQLVRAWQVAIPYMGIGDTIEIAVPAEMGYGARGAGPIPPNATLFFEIELLDVMVAPGR</sequence>
<comment type="similarity">
    <text evidence="2 6">Belongs to the FKBP-type PPIase family.</text>
</comment>
<keyword evidence="10" id="KW-1185">Reference proteome</keyword>
<comment type="catalytic activity">
    <reaction evidence="1 5 6">
        <text>[protein]-peptidylproline (omega=180) = [protein]-peptidylproline (omega=0)</text>
        <dbReference type="Rhea" id="RHEA:16237"/>
        <dbReference type="Rhea" id="RHEA-COMP:10747"/>
        <dbReference type="Rhea" id="RHEA-COMP:10748"/>
        <dbReference type="ChEBI" id="CHEBI:83833"/>
        <dbReference type="ChEBI" id="CHEBI:83834"/>
        <dbReference type="EC" id="5.2.1.8"/>
    </reaction>
</comment>
<evidence type="ECO:0000256" key="7">
    <source>
        <dbReference type="SAM" id="SignalP"/>
    </source>
</evidence>
<feature type="chain" id="PRO_5032772944" description="Peptidyl-prolyl cis-trans isomerase" evidence="7">
    <location>
        <begin position="20"/>
        <end position="161"/>
    </location>
</feature>
<organism evidence="9 10">
    <name type="scientific">Alteraurantiacibacter buctensis</name>
    <dbReference type="NCBI Taxonomy" id="1503981"/>
    <lineage>
        <taxon>Bacteria</taxon>
        <taxon>Pseudomonadati</taxon>
        <taxon>Pseudomonadota</taxon>
        <taxon>Alphaproteobacteria</taxon>
        <taxon>Sphingomonadales</taxon>
        <taxon>Erythrobacteraceae</taxon>
        <taxon>Alteraurantiacibacter</taxon>
    </lineage>
</organism>
<gene>
    <name evidence="9" type="ORF">GRI99_13710</name>
</gene>
<dbReference type="EC" id="5.2.1.8" evidence="6"/>
<dbReference type="Proteomes" id="UP000466966">
    <property type="component" value="Unassembled WGS sequence"/>
</dbReference>
<dbReference type="Pfam" id="PF00254">
    <property type="entry name" value="FKBP_C"/>
    <property type="match status" value="1"/>
</dbReference>
<accession>A0A844Z1X3</accession>
<dbReference type="SUPFAM" id="SSF54534">
    <property type="entry name" value="FKBP-like"/>
    <property type="match status" value="1"/>
</dbReference>
<protein>
    <recommendedName>
        <fullName evidence="6">Peptidyl-prolyl cis-trans isomerase</fullName>
        <ecNumber evidence="6">5.2.1.8</ecNumber>
    </recommendedName>
</protein>
<dbReference type="PROSITE" id="PS50059">
    <property type="entry name" value="FKBP_PPIASE"/>
    <property type="match status" value="1"/>
</dbReference>
<proteinExistence type="inferred from homology"/>
<dbReference type="InterPro" id="IPR046357">
    <property type="entry name" value="PPIase_dom_sf"/>
</dbReference>
<feature type="signal peptide" evidence="7">
    <location>
        <begin position="1"/>
        <end position="19"/>
    </location>
</feature>
<reference evidence="9 10" key="1">
    <citation type="submission" date="2019-12" db="EMBL/GenBank/DDBJ databases">
        <title>Genomic-based taxomic classification of the family Erythrobacteraceae.</title>
        <authorList>
            <person name="Xu L."/>
        </authorList>
    </citation>
    <scope>NUCLEOTIDE SEQUENCE [LARGE SCALE GENOMIC DNA]</scope>
    <source>
        <strain evidence="9 10">M0322</strain>
    </source>
</reference>
<dbReference type="RefSeq" id="WP_160772593.1">
    <property type="nucleotide sequence ID" value="NZ_WTYV01000005.1"/>
</dbReference>
<dbReference type="AlphaFoldDB" id="A0A844Z1X3"/>
<dbReference type="GO" id="GO:0003755">
    <property type="term" value="F:peptidyl-prolyl cis-trans isomerase activity"/>
    <property type="evidence" value="ECO:0007669"/>
    <property type="project" value="UniProtKB-UniRule"/>
</dbReference>
<feature type="domain" description="PPIase FKBP-type" evidence="8">
    <location>
        <begin position="72"/>
        <end position="156"/>
    </location>
</feature>
<evidence type="ECO:0000256" key="2">
    <source>
        <dbReference type="ARBA" id="ARBA00006577"/>
    </source>
</evidence>
<evidence type="ECO:0000259" key="8">
    <source>
        <dbReference type="PROSITE" id="PS50059"/>
    </source>
</evidence>
<evidence type="ECO:0000256" key="5">
    <source>
        <dbReference type="PROSITE-ProRule" id="PRU00277"/>
    </source>
</evidence>
<dbReference type="OrthoDB" id="9812109at2"/>
<dbReference type="PANTHER" id="PTHR43811:SF19">
    <property type="entry name" value="39 KDA FK506-BINDING NUCLEAR PROTEIN"/>
    <property type="match status" value="1"/>
</dbReference>
<evidence type="ECO:0000313" key="9">
    <source>
        <dbReference type="EMBL" id="MXO72684.1"/>
    </source>
</evidence>
<name>A0A844Z1X3_9SPHN</name>
<comment type="caution">
    <text evidence="9">The sequence shown here is derived from an EMBL/GenBank/DDBJ whole genome shotgun (WGS) entry which is preliminary data.</text>
</comment>
<keyword evidence="3 5" id="KW-0697">Rotamase</keyword>
<keyword evidence="4 5" id="KW-0413">Isomerase</keyword>
<evidence type="ECO:0000256" key="6">
    <source>
        <dbReference type="RuleBase" id="RU003915"/>
    </source>
</evidence>
<evidence type="ECO:0000313" key="10">
    <source>
        <dbReference type="Proteomes" id="UP000466966"/>
    </source>
</evidence>
<evidence type="ECO:0000256" key="4">
    <source>
        <dbReference type="ARBA" id="ARBA00023235"/>
    </source>
</evidence>
<evidence type="ECO:0000256" key="1">
    <source>
        <dbReference type="ARBA" id="ARBA00000971"/>
    </source>
</evidence>
<keyword evidence="7" id="KW-0732">Signal</keyword>